<keyword evidence="2" id="KW-1185">Reference proteome</keyword>
<name>A0ABX2DDH4_9SPHI</name>
<dbReference type="Proteomes" id="UP000762110">
    <property type="component" value="Unassembled WGS sequence"/>
</dbReference>
<reference evidence="1 2" key="1">
    <citation type="submission" date="2020-05" db="EMBL/GenBank/DDBJ databases">
        <title>Description of Pedobacter foliorum sp. nov.</title>
        <authorList>
            <person name="Qi S."/>
            <person name="Carlier A."/>
            <person name="Cnockaert M."/>
            <person name="Vandamme P."/>
        </authorList>
    </citation>
    <scope>NUCLEOTIDE SEQUENCE [LARGE SCALE GENOMIC DNA]</scope>
    <source>
        <strain evidence="1 2">LMG 31300</strain>
    </source>
</reference>
<dbReference type="EMBL" id="JABMKV010000002">
    <property type="protein sequence ID" value="NQX32065.1"/>
    <property type="molecule type" value="Genomic_DNA"/>
</dbReference>
<dbReference type="PROSITE" id="PS51257">
    <property type="entry name" value="PROKAR_LIPOPROTEIN"/>
    <property type="match status" value="1"/>
</dbReference>
<proteinExistence type="predicted"/>
<accession>A0ABX2DDH4</accession>
<gene>
    <name evidence="1" type="ORF">HQN85_10020</name>
</gene>
<sequence>MKINRLIPFVAVLIILFFFSCKEKRPIKTKIDKKFAVCYIAIDKTDTAWLKIDTADRKHILGEMIFNYHNEKHYKGLIKGLMNGDTLKGDYTFRLNGIDKWYRNPIALLKNEHTLTMGVGEIYILWGSGFFLNSVPIDYDKGRFVFKQTDCKD</sequence>
<organism evidence="1 2">
    <name type="scientific">Pedobacter boryungensis</name>
    <dbReference type="NCBI Taxonomy" id="869962"/>
    <lineage>
        <taxon>Bacteria</taxon>
        <taxon>Pseudomonadati</taxon>
        <taxon>Bacteroidota</taxon>
        <taxon>Sphingobacteriia</taxon>
        <taxon>Sphingobacteriales</taxon>
        <taxon>Sphingobacteriaceae</taxon>
        <taxon>Pedobacter</taxon>
    </lineage>
</organism>
<dbReference type="RefSeq" id="WP_173271739.1">
    <property type="nucleotide sequence ID" value="NZ_JABMKV010000002.1"/>
</dbReference>
<protein>
    <submittedName>
        <fullName evidence="1">Uncharacterized protein</fullName>
    </submittedName>
</protein>
<evidence type="ECO:0000313" key="2">
    <source>
        <dbReference type="Proteomes" id="UP000762110"/>
    </source>
</evidence>
<comment type="caution">
    <text evidence="1">The sequence shown here is derived from an EMBL/GenBank/DDBJ whole genome shotgun (WGS) entry which is preliminary data.</text>
</comment>
<evidence type="ECO:0000313" key="1">
    <source>
        <dbReference type="EMBL" id="NQX32065.1"/>
    </source>
</evidence>